<keyword evidence="2" id="KW-0285">Flavoprotein</keyword>
<dbReference type="EMBL" id="CP080507">
    <property type="protein sequence ID" value="QYM78467.1"/>
    <property type="molecule type" value="Genomic_DNA"/>
</dbReference>
<dbReference type="InterPro" id="IPR006094">
    <property type="entry name" value="Oxid_FAD_bind_N"/>
</dbReference>
<dbReference type="InterPro" id="IPR016164">
    <property type="entry name" value="FAD-linked_Oxase-like_C"/>
</dbReference>
<dbReference type="PANTHER" id="PTHR11748">
    <property type="entry name" value="D-LACTATE DEHYDROGENASE"/>
    <property type="match status" value="1"/>
</dbReference>
<dbReference type="InterPro" id="IPR036318">
    <property type="entry name" value="FAD-bd_PCMH-like_sf"/>
</dbReference>
<protein>
    <submittedName>
        <fullName evidence="10">FAD-binding protein</fullName>
    </submittedName>
</protein>
<dbReference type="PANTHER" id="PTHR11748:SF119">
    <property type="entry name" value="D-2-HYDROXYGLUTARATE DEHYDROGENASE"/>
    <property type="match status" value="1"/>
</dbReference>
<keyword evidence="7" id="KW-0411">Iron-sulfur</keyword>
<keyword evidence="4" id="KW-0274">FAD</keyword>
<dbReference type="InterPro" id="IPR017900">
    <property type="entry name" value="4Fe4S_Fe_S_CS"/>
</dbReference>
<evidence type="ECO:0000256" key="6">
    <source>
        <dbReference type="ARBA" id="ARBA00023004"/>
    </source>
</evidence>
<dbReference type="Pfam" id="PF01565">
    <property type="entry name" value="FAD_binding_4"/>
    <property type="match status" value="1"/>
</dbReference>
<sequence length="982" mass="107718">MRTPTSPDYASLANSLTGELHSGRLLRLLYSTDASEYQELPAAVALPKTEADVRAILNFAHEHRLGFIPRAAGTSLAGQVVGAGIVVDLGRHMNRIVAFNADTRRVRVQPGVIRNDLNAFLQPQGFLFGPETSTANRAMMGGMVGNNSCGSNSLVYGSTRDHLVEARGFLSDGSEVTFGPLTRAEFAAKCAGPDSLETKIYREVRDLLGAADNRALIRESFPKATVTRRNTGYALDALMDCAVFDAESERPFNLCRLIAGSEGTLFVGVEFEFNVEPLPPAGALLCAHFATVQEALRATLLALRHRPSACELIDRHVLDCTKENLEQAKNRFFVQGDPGAILVVEIKREQREEIEAECRALEAELRAAGLGYAFPVLWGSDGAKVWDLRRAGQGVMSNVVGDAKPREIVEDTAVAVEDLPAYIAEFDALMQGKYGIKCVYYAHAGAGELHTRPLFNLKTPEGLKMFRDIATDVAALVKKYRGSLSGEHGDGRLRGEFIRFMVGDDCYALMRRVKETFDPTHVLNPAKIIDTPPMDTSLRHSPGDPDPDYKTVFNFSGTQGVLRAAEKCNGSGDCRKTALSGGTMCPSYMATRDEKDTTRARANMLRHMLTHPRDPARPFDSEEIATVMDLCLSCKGCKSECPSNVDIARLKAEWLQHYHDANGVPLRSRLIAGFSRSMAWASLAPGLFNWTVTNAVTSRWVKKIARFAPERSIPKLHHTTLRRWHAKHANKAGAASSFPQGRVYLFCDEFTNYNDTEIGIKAVQLLNRLGYEVVIPQHVDSGRAQLSKGLVRAAQKLAIRNVELLAPVVSAETPLIGLEPSAILGFRDEFPDLVPERLIGAAKALAKHALLFEEFIARERDAGRIRREAFTTAARKIKLHGHCHQKALSSLTPAVKALELPLHYNVSMIPSGCCGMAGSFGYEEEHFAVSQQVGELVLFPTVRATPEDVLIASSGTSCRHQIKDALHRRALHPAEILHEALA</sequence>
<dbReference type="InterPro" id="IPR016169">
    <property type="entry name" value="FAD-bd_PCMH_sub2"/>
</dbReference>
<dbReference type="AlphaFoldDB" id="A0A8F9TVR1"/>
<gene>
    <name evidence="10" type="ORF">K0B96_14355</name>
</gene>
<dbReference type="Gene3D" id="3.30.465.10">
    <property type="match status" value="1"/>
</dbReference>
<dbReference type="InterPro" id="IPR004113">
    <property type="entry name" value="FAD-bd_oxidored_4_C"/>
</dbReference>
<dbReference type="Gene3D" id="1.10.45.10">
    <property type="entry name" value="Vanillyl-alcohol Oxidase, Chain A, domain 4"/>
    <property type="match status" value="1"/>
</dbReference>
<dbReference type="KEGG" id="ole:K0B96_14355"/>
<dbReference type="Gene3D" id="3.30.70.2740">
    <property type="match status" value="1"/>
</dbReference>
<evidence type="ECO:0000256" key="3">
    <source>
        <dbReference type="ARBA" id="ARBA00022723"/>
    </source>
</evidence>
<keyword evidence="6" id="KW-0408">Iron</keyword>
<organism evidence="10 11">
    <name type="scientific">Horticoccus luteus</name>
    <dbReference type="NCBI Taxonomy" id="2862869"/>
    <lineage>
        <taxon>Bacteria</taxon>
        <taxon>Pseudomonadati</taxon>
        <taxon>Verrucomicrobiota</taxon>
        <taxon>Opitutia</taxon>
        <taxon>Opitutales</taxon>
        <taxon>Opitutaceae</taxon>
        <taxon>Horticoccus</taxon>
    </lineage>
</organism>
<comment type="cofactor">
    <cofactor evidence="1">
        <name>FAD</name>
        <dbReference type="ChEBI" id="CHEBI:57692"/>
    </cofactor>
</comment>
<dbReference type="GO" id="GO:0004458">
    <property type="term" value="F:D-lactate dehydrogenase (cytochrome) activity"/>
    <property type="evidence" value="ECO:0007669"/>
    <property type="project" value="TreeGrafter"/>
</dbReference>
<dbReference type="SUPFAM" id="SSF46548">
    <property type="entry name" value="alpha-helical ferredoxin"/>
    <property type="match status" value="1"/>
</dbReference>
<dbReference type="GO" id="GO:1903457">
    <property type="term" value="P:lactate catabolic process"/>
    <property type="evidence" value="ECO:0007669"/>
    <property type="project" value="TreeGrafter"/>
</dbReference>
<dbReference type="PROSITE" id="PS51387">
    <property type="entry name" value="FAD_PCMH"/>
    <property type="match status" value="1"/>
</dbReference>
<evidence type="ECO:0000256" key="2">
    <source>
        <dbReference type="ARBA" id="ARBA00022630"/>
    </source>
</evidence>
<dbReference type="GO" id="GO:0008720">
    <property type="term" value="F:D-lactate dehydrogenase (NAD+) activity"/>
    <property type="evidence" value="ECO:0007669"/>
    <property type="project" value="TreeGrafter"/>
</dbReference>
<dbReference type="SUPFAM" id="SSF56176">
    <property type="entry name" value="FAD-binding/transporter-associated domain-like"/>
    <property type="match status" value="1"/>
</dbReference>
<evidence type="ECO:0000313" key="10">
    <source>
        <dbReference type="EMBL" id="QYM78467.1"/>
    </source>
</evidence>
<dbReference type="Pfam" id="PF13534">
    <property type="entry name" value="Fer4_17"/>
    <property type="match status" value="1"/>
</dbReference>
<dbReference type="RefSeq" id="WP_220161571.1">
    <property type="nucleotide sequence ID" value="NZ_CP080507.1"/>
</dbReference>
<evidence type="ECO:0000256" key="5">
    <source>
        <dbReference type="ARBA" id="ARBA00023002"/>
    </source>
</evidence>
<keyword evidence="3" id="KW-0479">Metal-binding</keyword>
<dbReference type="Pfam" id="PF02913">
    <property type="entry name" value="FAD-oxidase_C"/>
    <property type="match status" value="1"/>
</dbReference>
<dbReference type="InterPro" id="IPR016171">
    <property type="entry name" value="Vanillyl_alc_oxidase_C-sub2"/>
</dbReference>
<dbReference type="SUPFAM" id="SSF55103">
    <property type="entry name" value="FAD-linked oxidases, C-terminal domain"/>
    <property type="match status" value="1"/>
</dbReference>
<reference evidence="10" key="1">
    <citation type="submission" date="2021-08" db="EMBL/GenBank/DDBJ databases">
        <title>Genome of a novel bacterium of the phylum Verrucomicrobia, Oleiharenicola sp. KSB-15.</title>
        <authorList>
            <person name="Chung J.-H."/>
            <person name="Ahn J.-H."/>
            <person name="Yoon Y."/>
            <person name="Kim D.-Y."/>
            <person name="An S.-H."/>
            <person name="Park I."/>
            <person name="Yeon J."/>
        </authorList>
    </citation>
    <scope>NUCLEOTIDE SEQUENCE</scope>
    <source>
        <strain evidence="10">KSB-15</strain>
    </source>
</reference>
<evidence type="ECO:0000256" key="1">
    <source>
        <dbReference type="ARBA" id="ARBA00001974"/>
    </source>
</evidence>
<evidence type="ECO:0000256" key="7">
    <source>
        <dbReference type="ARBA" id="ARBA00023014"/>
    </source>
</evidence>
<feature type="domain" description="FAD-binding PCMH-type" evidence="9">
    <location>
        <begin position="37"/>
        <end position="278"/>
    </location>
</feature>
<name>A0A8F9TVR1_9BACT</name>
<accession>A0A8F9TVR1</accession>
<evidence type="ECO:0000313" key="11">
    <source>
        <dbReference type="Proteomes" id="UP000825051"/>
    </source>
</evidence>
<proteinExistence type="predicted"/>
<dbReference type="GO" id="GO:0046872">
    <property type="term" value="F:metal ion binding"/>
    <property type="evidence" value="ECO:0007669"/>
    <property type="project" value="UniProtKB-KW"/>
</dbReference>
<evidence type="ECO:0000259" key="9">
    <source>
        <dbReference type="PROSITE" id="PS51387"/>
    </source>
</evidence>
<keyword evidence="11" id="KW-1185">Reference proteome</keyword>
<keyword evidence="5" id="KW-0560">Oxidoreductase</keyword>
<dbReference type="GO" id="GO:0051536">
    <property type="term" value="F:iron-sulfur cluster binding"/>
    <property type="evidence" value="ECO:0007669"/>
    <property type="project" value="UniProtKB-KW"/>
</dbReference>
<keyword evidence="8" id="KW-0175">Coiled coil</keyword>
<dbReference type="InterPro" id="IPR016166">
    <property type="entry name" value="FAD-bd_PCMH"/>
</dbReference>
<dbReference type="GO" id="GO:0071949">
    <property type="term" value="F:FAD binding"/>
    <property type="evidence" value="ECO:0007669"/>
    <property type="project" value="InterPro"/>
</dbReference>
<feature type="coiled-coil region" evidence="8">
    <location>
        <begin position="344"/>
        <end position="371"/>
    </location>
</feature>
<evidence type="ECO:0000256" key="8">
    <source>
        <dbReference type="SAM" id="Coils"/>
    </source>
</evidence>
<dbReference type="Proteomes" id="UP000825051">
    <property type="component" value="Chromosome"/>
</dbReference>
<evidence type="ECO:0000256" key="4">
    <source>
        <dbReference type="ARBA" id="ARBA00022827"/>
    </source>
</evidence>
<dbReference type="PROSITE" id="PS00198">
    <property type="entry name" value="4FE4S_FER_1"/>
    <property type="match status" value="1"/>
</dbReference>